<dbReference type="PROSITE" id="PS51651">
    <property type="entry name" value="DOCKER"/>
    <property type="match status" value="1"/>
</dbReference>
<dbReference type="GO" id="GO:0005085">
    <property type="term" value="F:guanyl-nucleotide exchange factor activity"/>
    <property type="evidence" value="ECO:0007669"/>
    <property type="project" value="InterPro"/>
</dbReference>
<dbReference type="InterPro" id="IPR026791">
    <property type="entry name" value="DOCK"/>
</dbReference>
<dbReference type="GO" id="GO:0016477">
    <property type="term" value="P:cell migration"/>
    <property type="evidence" value="ECO:0007669"/>
    <property type="project" value="TreeGrafter"/>
</dbReference>
<organism evidence="4 5">
    <name type="scientific">Mytilus galloprovincialis</name>
    <name type="common">Mediterranean mussel</name>
    <dbReference type="NCBI Taxonomy" id="29158"/>
    <lineage>
        <taxon>Eukaryota</taxon>
        <taxon>Metazoa</taxon>
        <taxon>Spiralia</taxon>
        <taxon>Lophotrochozoa</taxon>
        <taxon>Mollusca</taxon>
        <taxon>Bivalvia</taxon>
        <taxon>Autobranchia</taxon>
        <taxon>Pteriomorphia</taxon>
        <taxon>Mytilida</taxon>
        <taxon>Mytiloidea</taxon>
        <taxon>Mytilidae</taxon>
        <taxon>Mytilinae</taxon>
        <taxon>Mytilus</taxon>
    </lineage>
</organism>
<feature type="compositionally biased region" description="Polar residues" evidence="2">
    <location>
        <begin position="529"/>
        <end position="559"/>
    </location>
</feature>
<dbReference type="GO" id="GO:0007264">
    <property type="term" value="P:small GTPase-mediated signal transduction"/>
    <property type="evidence" value="ECO:0007669"/>
    <property type="project" value="InterPro"/>
</dbReference>
<feature type="compositionally biased region" description="Basic and acidic residues" evidence="2">
    <location>
        <begin position="518"/>
        <end position="527"/>
    </location>
</feature>
<dbReference type="InterPro" id="IPR026146">
    <property type="entry name" value="Ribosomal_uS3m"/>
</dbReference>
<protein>
    <submittedName>
        <fullName evidence="4">Small subunit ribosomal protein S24</fullName>
    </submittedName>
</protein>
<dbReference type="Pfam" id="PF14955">
    <property type="entry name" value="MRP-S24"/>
    <property type="match status" value="1"/>
</dbReference>
<feature type="region of interest" description="Disordered" evidence="2">
    <location>
        <begin position="501"/>
        <end position="620"/>
    </location>
</feature>
<reference evidence="4" key="1">
    <citation type="submission" date="2018-11" db="EMBL/GenBank/DDBJ databases">
        <authorList>
            <person name="Alioto T."/>
            <person name="Alioto T."/>
        </authorList>
    </citation>
    <scope>NUCLEOTIDE SEQUENCE</scope>
</reference>
<keyword evidence="4" id="KW-0689">Ribosomal protein</keyword>
<dbReference type="GO" id="GO:0005840">
    <property type="term" value="C:ribosome"/>
    <property type="evidence" value="ECO:0007669"/>
    <property type="project" value="UniProtKB-KW"/>
</dbReference>
<feature type="compositionally biased region" description="Pro residues" evidence="2">
    <location>
        <begin position="596"/>
        <end position="611"/>
    </location>
</feature>
<keyword evidence="4" id="KW-0687">Ribonucleoprotein</keyword>
<dbReference type="InterPro" id="IPR043162">
    <property type="entry name" value="DOCK_C_lobe_C"/>
</dbReference>
<dbReference type="PANTHER" id="PTHR45653">
    <property type="entry name" value="DEDICATOR OF CYTOKINESIS"/>
    <property type="match status" value="1"/>
</dbReference>
<dbReference type="PANTHER" id="PTHR45653:SF10">
    <property type="entry name" value="MYOBLAST CITY, ISOFORM B"/>
    <property type="match status" value="1"/>
</dbReference>
<evidence type="ECO:0000256" key="2">
    <source>
        <dbReference type="SAM" id="MobiDB-lite"/>
    </source>
</evidence>
<comment type="caution">
    <text evidence="4">The sequence shown here is derived from an EMBL/GenBank/DDBJ whole genome shotgun (WGS) entry which is preliminary data.</text>
</comment>
<dbReference type="EMBL" id="UYJE01003201">
    <property type="protein sequence ID" value="VDI17265.1"/>
    <property type="molecule type" value="Genomic_DNA"/>
</dbReference>
<dbReference type="InterPro" id="IPR027357">
    <property type="entry name" value="DOCKER_dom"/>
</dbReference>
<dbReference type="Pfam" id="PF20422">
    <property type="entry name" value="DHR-2_Lobe_B"/>
    <property type="match status" value="1"/>
</dbReference>
<dbReference type="Gene3D" id="1.20.58.740">
    <property type="match status" value="1"/>
</dbReference>
<dbReference type="GO" id="GO:0005886">
    <property type="term" value="C:plasma membrane"/>
    <property type="evidence" value="ECO:0007669"/>
    <property type="project" value="TreeGrafter"/>
</dbReference>
<evidence type="ECO:0000313" key="4">
    <source>
        <dbReference type="EMBL" id="VDI17265.1"/>
    </source>
</evidence>
<evidence type="ECO:0000256" key="1">
    <source>
        <dbReference type="PROSITE-ProRule" id="PRU00984"/>
    </source>
</evidence>
<dbReference type="GO" id="GO:0005739">
    <property type="term" value="C:mitochondrion"/>
    <property type="evidence" value="ECO:0007669"/>
    <property type="project" value="InterPro"/>
</dbReference>
<dbReference type="GO" id="GO:0031267">
    <property type="term" value="F:small GTPase binding"/>
    <property type="evidence" value="ECO:0007669"/>
    <property type="project" value="TreeGrafter"/>
</dbReference>
<comment type="similarity">
    <text evidence="1">Belongs to the DOCK family.</text>
</comment>
<dbReference type="OrthoDB" id="5950413at2759"/>
<keyword evidence="5" id="KW-1185">Reference proteome</keyword>
<proteinExistence type="inferred from homology"/>
<dbReference type="GO" id="GO:0007520">
    <property type="term" value="P:myoblast fusion"/>
    <property type="evidence" value="ECO:0007669"/>
    <property type="project" value="TreeGrafter"/>
</dbReference>
<dbReference type="Proteomes" id="UP000596742">
    <property type="component" value="Unassembled WGS sequence"/>
</dbReference>
<name>A0A8B6DB72_MYTGA</name>
<evidence type="ECO:0000313" key="5">
    <source>
        <dbReference type="Proteomes" id="UP000596742"/>
    </source>
</evidence>
<sequence length="620" mass="69572">MSVCRSLLVGSRCITTCPVRGISTSLACYKRSLGGSEPLRNVRAGVYKTTRRGDVWITYEEAQPPPKIGVTKAWKSWNSSSLEGEGRAPETVVDDNFIREFMKGTFPGVLASDVIVKRRHNIVLISCIMSCVLRPMKYYFLVGYTEELLSCLLKCPVKLEIQTLMRSLQPPSEETKESDKEYLQINSVSPVYDLHVRFGEKHVSERIQQYFTKNEVSKFQYSRKMEDSGGDVTSLWLERTFLTTSYEFPGILCWFPVIAVTTYQVSPLENAFDTLDTTNKKINKEVEHHISEPSANVQNLSMLLQGVIDASVNGGISNYKIFYNDDYGDSIEDRKLVRKLKDSTRHQLVLLREALNIFKRKAPEDLRPFSAHLEQKYEEMCVQIKQEYSLKAPDNTSVNTLKRYKSMSAVSLSRVSEAFYSSQSTNDLNRLRSNYATPVIRTPATRTPSVFVKADRSNSISPNKGAKVSNLFKRTSFAASDQSSEGGSSNRNSLEQPIELTEQMGPWTNIPITPRRPLRPDANDRRQNRPSSNQFAPSTLSYLNNAGSNSSLIDNNSDTDTSDEPPPLPDKCADSTTPVETPPIHNRQAGHRKSKPIPPLPNEGGSPPPVPKKSSTPNCK</sequence>
<evidence type="ECO:0000259" key="3">
    <source>
        <dbReference type="PROSITE" id="PS51651"/>
    </source>
</evidence>
<accession>A0A8B6DB72</accession>
<dbReference type="InterPro" id="IPR046773">
    <property type="entry name" value="DOCKER_Lobe_C"/>
</dbReference>
<dbReference type="InterPro" id="IPR046770">
    <property type="entry name" value="DOCKER_Lobe_B"/>
</dbReference>
<dbReference type="Pfam" id="PF20421">
    <property type="entry name" value="DHR-2_Lobe_C"/>
    <property type="match status" value="1"/>
</dbReference>
<gene>
    <name evidence="4" type="ORF">MGAL_10B052078</name>
</gene>
<feature type="domain" description="DOCKER" evidence="3">
    <location>
        <begin position="1"/>
        <end position="393"/>
    </location>
</feature>
<dbReference type="AlphaFoldDB" id="A0A8B6DB72"/>